<proteinExistence type="predicted"/>
<keyword evidence="1" id="KW-0614">Plasmid</keyword>
<organism evidence="1 2">
    <name type="scientific">Borreliella burgdorferi 118a</name>
    <dbReference type="NCBI Taxonomy" id="476210"/>
    <lineage>
        <taxon>Bacteria</taxon>
        <taxon>Pseudomonadati</taxon>
        <taxon>Spirochaetota</taxon>
        <taxon>Spirochaetia</taxon>
        <taxon>Spirochaetales</taxon>
        <taxon>Borreliaceae</taxon>
        <taxon>Borreliella</taxon>
    </lineage>
</organism>
<geneLocation type="plasmid" evidence="1 2">
    <name>118a_lp38</name>
</geneLocation>
<gene>
    <name evidence="1" type="ORF">BBU118A_J09</name>
</gene>
<evidence type="ECO:0000313" key="2">
    <source>
        <dbReference type="Proteomes" id="UP000006208"/>
    </source>
</evidence>
<name>A0A7U4DJ24_BORBG</name>
<reference evidence="1 2" key="1">
    <citation type="journal article" date="2011" name="J. Bacteriol.">
        <title>Whole-genome sequences of thirteen isolates of Borrelia burgdorferi.</title>
        <authorList>
            <person name="Schutzer S.E."/>
            <person name="Fraser-Liggett C.M."/>
            <person name="Casjens S.R."/>
            <person name="Qiu W.G."/>
            <person name="Dunn J.J."/>
            <person name="Mongodin E.F."/>
            <person name="Luft B.J."/>
        </authorList>
    </citation>
    <scope>NUCLEOTIDE SEQUENCE [LARGE SCALE GENOMIC DNA]</scope>
    <source>
        <strain evidence="1 2">118a</strain>
        <plasmid evidence="1 2">118a_lp38</plasmid>
    </source>
</reference>
<dbReference type="AlphaFoldDB" id="A0A7U4DJ24"/>
<evidence type="ECO:0000313" key="1">
    <source>
        <dbReference type="EMBL" id="ACN93034.1"/>
    </source>
</evidence>
<sequence>MKNIFEYLELSAVEICVLKDMKRVIYKFYESIADLENNVESISLLSPHKSRNILNEFF</sequence>
<accession>A0A7U4DJ24</accession>
<protein>
    <submittedName>
        <fullName evidence="1">Outer membrane protein</fullName>
    </submittedName>
</protein>
<dbReference type="Proteomes" id="UP000006208">
    <property type="component" value="Plasmid 118a_lp38"/>
</dbReference>
<dbReference type="EMBL" id="CP001539">
    <property type="protein sequence ID" value="ACN93034.1"/>
    <property type="molecule type" value="Genomic_DNA"/>
</dbReference>
<dbReference type="RefSeq" id="WP_012665459.1">
    <property type="nucleotide sequence ID" value="NC_012232.1"/>
</dbReference>